<accession>A0A2N9BBW9</accession>
<organism evidence="2 3">
    <name type="scientific">Streptomyces chartreusis NRRL 3882</name>
    <dbReference type="NCBI Taxonomy" id="1079985"/>
    <lineage>
        <taxon>Bacteria</taxon>
        <taxon>Bacillati</taxon>
        <taxon>Actinomycetota</taxon>
        <taxon>Actinomycetes</taxon>
        <taxon>Kitasatosporales</taxon>
        <taxon>Streptomycetaceae</taxon>
        <taxon>Streptomyces</taxon>
    </lineage>
</organism>
<proteinExistence type="predicted"/>
<name>A0A2N9BBW9_STRCX</name>
<feature type="region of interest" description="Disordered" evidence="1">
    <location>
        <begin position="36"/>
        <end position="62"/>
    </location>
</feature>
<evidence type="ECO:0000313" key="2">
    <source>
        <dbReference type="EMBL" id="SOR80864.1"/>
    </source>
</evidence>
<reference evidence="3" key="1">
    <citation type="submission" date="2017-11" db="EMBL/GenBank/DDBJ databases">
        <authorList>
            <person name="Wibberg D."/>
        </authorList>
    </citation>
    <scope>NUCLEOTIDE SEQUENCE [LARGE SCALE GENOMIC DNA]</scope>
</reference>
<sequence length="62" mass="6438">MIEQVAHEEPGWDPAGVGLALAVAYALHAPTGRAPEVASAKARPAGRAAARRAAARRRKVRG</sequence>
<feature type="compositionally biased region" description="Low complexity" evidence="1">
    <location>
        <begin position="38"/>
        <end position="48"/>
    </location>
</feature>
<dbReference type="EMBL" id="LT963352">
    <property type="protein sequence ID" value="SOR80864.1"/>
    <property type="molecule type" value="Genomic_DNA"/>
</dbReference>
<evidence type="ECO:0000256" key="1">
    <source>
        <dbReference type="SAM" id="MobiDB-lite"/>
    </source>
</evidence>
<keyword evidence="3" id="KW-1185">Reference proteome</keyword>
<dbReference type="AlphaFoldDB" id="A0A2N9BBW9"/>
<evidence type="ECO:0000313" key="3">
    <source>
        <dbReference type="Proteomes" id="UP000235464"/>
    </source>
</evidence>
<dbReference type="RefSeq" id="WP_010036222.1">
    <property type="nucleotide sequence ID" value="NZ_LT962942.1"/>
</dbReference>
<gene>
    <name evidence="2" type="ORF">SCNRRL3882_4317</name>
</gene>
<feature type="compositionally biased region" description="Basic residues" evidence="1">
    <location>
        <begin position="49"/>
        <end position="62"/>
    </location>
</feature>
<dbReference type="Proteomes" id="UP000235464">
    <property type="component" value="Chromosome I"/>
</dbReference>
<protein>
    <submittedName>
        <fullName evidence="2">Uncharacterized protein</fullName>
    </submittedName>
</protein>